<dbReference type="InterPro" id="IPR001949">
    <property type="entry name" value="NADH-UbQ_OxRdtase_51kDa_CS"/>
</dbReference>
<dbReference type="SUPFAM" id="SSF51971">
    <property type="entry name" value="Nucleotide-binding domain"/>
    <property type="match status" value="1"/>
</dbReference>
<dbReference type="Pfam" id="PF14691">
    <property type="entry name" value="Fer4_20"/>
    <property type="match status" value="1"/>
</dbReference>
<dbReference type="Gene3D" id="1.20.1440.230">
    <property type="entry name" value="NADH-ubiquinone oxidoreductase 51kDa subunit, iron-sulphur binding domain"/>
    <property type="match status" value="1"/>
</dbReference>
<dbReference type="EMBL" id="BEXT01000001">
    <property type="protein sequence ID" value="GBC61467.1"/>
    <property type="molecule type" value="Genomic_DNA"/>
</dbReference>
<protein>
    <submittedName>
        <fullName evidence="2">Oxidoreductase</fullName>
    </submittedName>
</protein>
<dbReference type="OrthoDB" id="9803192at2"/>
<dbReference type="SUPFAM" id="SSF46548">
    <property type="entry name" value="alpha-helical ferredoxin"/>
    <property type="match status" value="1"/>
</dbReference>
<dbReference type="SMART" id="SM00928">
    <property type="entry name" value="NADH_4Fe-4S"/>
    <property type="match status" value="1"/>
</dbReference>
<feature type="domain" description="NADH-ubiquinone oxidoreductase 51kDa subunit iron-sulphur binding" evidence="1">
    <location>
        <begin position="61"/>
        <end position="106"/>
    </location>
</feature>
<dbReference type="InterPro" id="IPR023753">
    <property type="entry name" value="FAD/NAD-binding_dom"/>
</dbReference>
<dbReference type="AlphaFoldDB" id="A0A401FWW1"/>
<dbReference type="GO" id="GO:0051539">
    <property type="term" value="F:4 iron, 4 sulfur cluster binding"/>
    <property type="evidence" value="ECO:0007669"/>
    <property type="project" value="InterPro"/>
</dbReference>
<gene>
    <name evidence="2" type="ORF">DENIS_2427</name>
</gene>
<dbReference type="InterPro" id="IPR028261">
    <property type="entry name" value="DPD_II"/>
</dbReference>
<dbReference type="GO" id="GO:0016491">
    <property type="term" value="F:oxidoreductase activity"/>
    <property type="evidence" value="ECO:0007669"/>
    <property type="project" value="InterPro"/>
</dbReference>
<dbReference type="InterPro" id="IPR036188">
    <property type="entry name" value="FAD/NAD-bd_sf"/>
</dbReference>
<dbReference type="GO" id="GO:0008137">
    <property type="term" value="F:NADH dehydrogenase (ubiquinone) activity"/>
    <property type="evidence" value="ECO:0007669"/>
    <property type="project" value="InterPro"/>
</dbReference>
<dbReference type="PANTHER" id="PTHR42783">
    <property type="entry name" value="GLUTAMATE SYNTHASE [NADPH] SMALL CHAIN"/>
    <property type="match status" value="1"/>
</dbReference>
<proteinExistence type="predicted"/>
<dbReference type="RefSeq" id="WP_124328753.1">
    <property type="nucleotide sequence ID" value="NZ_BEXT01000001.1"/>
</dbReference>
<dbReference type="PANTHER" id="PTHR42783:SF3">
    <property type="entry name" value="GLUTAMATE SYNTHASE [NADPH] SMALL CHAIN-RELATED"/>
    <property type="match status" value="1"/>
</dbReference>
<evidence type="ECO:0000313" key="3">
    <source>
        <dbReference type="Proteomes" id="UP000288096"/>
    </source>
</evidence>
<keyword evidence="3" id="KW-1185">Reference proteome</keyword>
<dbReference type="InterPro" id="IPR037207">
    <property type="entry name" value="Nuop51_4Fe4S-bd_sf"/>
</dbReference>
<evidence type="ECO:0000259" key="1">
    <source>
        <dbReference type="SMART" id="SM00928"/>
    </source>
</evidence>
<dbReference type="Proteomes" id="UP000288096">
    <property type="component" value="Unassembled WGS sequence"/>
</dbReference>
<dbReference type="Gene3D" id="3.50.50.60">
    <property type="entry name" value="FAD/NAD(P)-binding domain"/>
    <property type="match status" value="2"/>
</dbReference>
<accession>A0A401FWW1</accession>
<name>A0A401FWW1_9BACT</name>
<reference evidence="3" key="2">
    <citation type="submission" date="2019-01" db="EMBL/GenBank/DDBJ databases">
        <title>Genome sequence of Desulfonema ishimotonii strain Tokyo 01.</title>
        <authorList>
            <person name="Fukui M."/>
        </authorList>
    </citation>
    <scope>NUCLEOTIDE SEQUENCE [LARGE SCALE GENOMIC DNA]</scope>
    <source>
        <strain evidence="3">Tokyo 01</strain>
    </source>
</reference>
<dbReference type="Pfam" id="PF10589">
    <property type="entry name" value="NADH_4Fe-4S"/>
    <property type="match status" value="1"/>
</dbReference>
<dbReference type="SUPFAM" id="SSF140490">
    <property type="entry name" value="Nqo1C-terminal domain-like"/>
    <property type="match status" value="1"/>
</dbReference>
<sequence length="661" mass="73629">MAKVIFGAWDNNVIDNRRKKVFEIEEHPEFSDFDEFNPGNPIKAFFGGHGFFIFEKNVNLLDAALQYMERVATESCGKCTPCRVGTQIIKSKLEALTSGQGTPDMLDEIESIAEHVRTTSLCGLGQTATVSLLEMLKFFREELEAEIAKAEPVARQHCTTYVSAPCIEACPSKVDVPRYIDYIKDGKFTHSLGVILQKYPMAATCGRVCVRFCEMACRRTQVDEAVGIKVLKRFVADHEQDMTNEWFSSYMIPEKKDPDLKVAVIGTGPAGIAAAYHLLLRGYPVDVYEAKSVPGGMAATGIPEYRLPNSVLNKEISIIETMGGQIFYNRKMGRDFTVKSLFSNGYKSIFLAIGTHKGKMMRAAGEDPNLDGYDFGVDFLLRINHDYIDKGIPMKLGEKMVVVGGGNVAMDCVRSALRMGVKEVHLVYRRSRREMPADHEEVEAAEKEGVIFHFLTHPTKILSEDGKVKGVGLIEMALGEPDESGRRSVTPVDGSDFVLETDHVIPAIGQQVELGFVTPDEDGVAFNSWGTIKVRDDSLMSTRKGVFAGGDCVTGPATLVQAMAQGEQGARCIDDYLTYGRVRFFPKDRMSQLVADVQPMIASGVNIPVKHEYRVKVRELDPDVRKQIFEEVEKPISVEEAYHEAHRCMRCYRVYSVITEQ</sequence>
<dbReference type="PRINTS" id="PR00419">
    <property type="entry name" value="ADXRDTASE"/>
</dbReference>
<organism evidence="2 3">
    <name type="scientific">Desulfonema ishimotonii</name>
    <dbReference type="NCBI Taxonomy" id="45657"/>
    <lineage>
        <taxon>Bacteria</taxon>
        <taxon>Pseudomonadati</taxon>
        <taxon>Thermodesulfobacteriota</taxon>
        <taxon>Desulfobacteria</taxon>
        <taxon>Desulfobacterales</taxon>
        <taxon>Desulfococcaceae</taxon>
        <taxon>Desulfonema</taxon>
    </lineage>
</organism>
<reference evidence="3" key="1">
    <citation type="submission" date="2017-11" db="EMBL/GenBank/DDBJ databases">
        <authorList>
            <person name="Watanabe M."/>
            <person name="Kojima H."/>
        </authorList>
    </citation>
    <scope>NUCLEOTIDE SEQUENCE [LARGE SCALE GENOMIC DNA]</scope>
    <source>
        <strain evidence="3">Tokyo 01</strain>
    </source>
</reference>
<dbReference type="PROSITE" id="PS00645">
    <property type="entry name" value="COMPLEX1_51K_2"/>
    <property type="match status" value="1"/>
</dbReference>
<dbReference type="GO" id="GO:0010181">
    <property type="term" value="F:FMN binding"/>
    <property type="evidence" value="ECO:0007669"/>
    <property type="project" value="InterPro"/>
</dbReference>
<evidence type="ECO:0000313" key="2">
    <source>
        <dbReference type="EMBL" id="GBC61467.1"/>
    </source>
</evidence>
<dbReference type="Pfam" id="PF07992">
    <property type="entry name" value="Pyr_redox_2"/>
    <property type="match status" value="1"/>
</dbReference>
<comment type="caution">
    <text evidence="2">The sequence shown here is derived from an EMBL/GenBank/DDBJ whole genome shotgun (WGS) entry which is preliminary data.</text>
</comment>
<dbReference type="InterPro" id="IPR019575">
    <property type="entry name" value="Nuop51_4Fe4S-bd"/>
</dbReference>